<evidence type="ECO:0000256" key="1">
    <source>
        <dbReference type="SAM" id="MobiDB-lite"/>
    </source>
</evidence>
<evidence type="ECO:0000313" key="2">
    <source>
        <dbReference type="Proteomes" id="UP000515156"/>
    </source>
</evidence>
<feature type="compositionally biased region" description="Basic and acidic residues" evidence="1">
    <location>
        <begin position="136"/>
        <end position="149"/>
    </location>
</feature>
<keyword evidence="2" id="KW-1185">Reference proteome</keyword>
<organism evidence="2 3">
    <name type="scientific">Microcaecilia unicolor</name>
    <dbReference type="NCBI Taxonomy" id="1415580"/>
    <lineage>
        <taxon>Eukaryota</taxon>
        <taxon>Metazoa</taxon>
        <taxon>Chordata</taxon>
        <taxon>Craniata</taxon>
        <taxon>Vertebrata</taxon>
        <taxon>Euteleostomi</taxon>
        <taxon>Amphibia</taxon>
        <taxon>Gymnophiona</taxon>
        <taxon>Siphonopidae</taxon>
        <taxon>Microcaecilia</taxon>
    </lineage>
</organism>
<proteinExistence type="predicted"/>
<accession>A0A6P7X031</accession>
<gene>
    <name evidence="3" type="primary">LOC115460154</name>
</gene>
<feature type="region of interest" description="Disordered" evidence="1">
    <location>
        <begin position="97"/>
        <end position="149"/>
    </location>
</feature>
<reference evidence="3" key="1">
    <citation type="submission" date="2025-08" db="UniProtKB">
        <authorList>
            <consortium name="RefSeq"/>
        </authorList>
    </citation>
    <scope>IDENTIFICATION</scope>
</reference>
<protein>
    <submittedName>
        <fullName evidence="3">Coiled-coil domain-containing protein 201-like</fullName>
    </submittedName>
</protein>
<sequence>MSEEEYSFLNVKRYSRKMLAIKHSTPLMETANSDKLSSEDILEQTNQELHAENIKGQRPRTPYPFKWSLRDDLMYHPGIKSLSTIHRTRLSTVLASEESIEGSSSNIDHNTERGAKETGTSSPKGVPLRVSGIPGIRDKQEQRKKMTKEKRLSVLKRIRRWEIRQLNNIEEATTHELVIEEA</sequence>
<evidence type="ECO:0000313" key="3">
    <source>
        <dbReference type="RefSeq" id="XP_030045853.1"/>
    </source>
</evidence>
<name>A0A6P7X031_9AMPH</name>
<dbReference type="KEGG" id="muo:115460154"/>
<dbReference type="GeneID" id="115460154"/>
<dbReference type="InParanoid" id="A0A6P7X031"/>
<dbReference type="AlphaFoldDB" id="A0A6P7X031"/>
<dbReference type="Proteomes" id="UP000515156">
    <property type="component" value="Chromosome 1"/>
</dbReference>
<dbReference type="OrthoDB" id="9907103at2759"/>
<dbReference type="RefSeq" id="XP_030045853.1">
    <property type="nucleotide sequence ID" value="XM_030189993.1"/>
</dbReference>